<dbReference type="Pfam" id="PF00806">
    <property type="entry name" value="PUF"/>
    <property type="match status" value="8"/>
</dbReference>
<feature type="compositionally biased region" description="Low complexity" evidence="3">
    <location>
        <begin position="198"/>
        <end position="218"/>
    </location>
</feature>
<keyword evidence="1" id="KW-0677">Repeat</keyword>
<feature type="region of interest" description="Disordered" evidence="3">
    <location>
        <begin position="107"/>
        <end position="132"/>
    </location>
</feature>
<name>A0AAE9WD38_9SCHI</name>
<feature type="repeat" description="Pumilio" evidence="2">
    <location>
        <begin position="670"/>
        <end position="705"/>
    </location>
</feature>
<feature type="domain" description="PUM-HD" evidence="4">
    <location>
        <begin position="429"/>
        <end position="769"/>
    </location>
</feature>
<feature type="repeat" description="Pumilio" evidence="2">
    <location>
        <begin position="453"/>
        <end position="488"/>
    </location>
</feature>
<dbReference type="CDD" id="cd07920">
    <property type="entry name" value="Pumilio"/>
    <property type="match status" value="1"/>
</dbReference>
<dbReference type="InterPro" id="IPR001313">
    <property type="entry name" value="Pumilio_RNA-bd_rpt"/>
</dbReference>
<dbReference type="Gene3D" id="1.25.10.10">
    <property type="entry name" value="Leucine-rich Repeat Variant"/>
    <property type="match status" value="1"/>
</dbReference>
<feature type="compositionally biased region" description="Polar residues" evidence="3">
    <location>
        <begin position="282"/>
        <end position="302"/>
    </location>
</feature>
<dbReference type="PROSITE" id="PS50302">
    <property type="entry name" value="PUM"/>
    <property type="match status" value="7"/>
</dbReference>
<reference evidence="5 6" key="1">
    <citation type="journal article" date="2023" name="G3 (Bethesda)">
        <title>A high-quality reference genome for the fission yeast Schizosaccharomyces osmophilus.</title>
        <authorList>
            <person name="Jia G.S."/>
            <person name="Zhang W.C."/>
            <person name="Liang Y."/>
            <person name="Liu X.H."/>
            <person name="Rhind N."/>
            <person name="Pidoux A."/>
            <person name="Brysch-Herzberg M."/>
            <person name="Du L.L."/>
        </authorList>
    </citation>
    <scope>NUCLEOTIDE SEQUENCE [LARGE SCALE GENOMIC DNA]</scope>
    <source>
        <strain evidence="5 6">CBS 15793</strain>
    </source>
</reference>
<dbReference type="KEGG" id="som:SOMG_01663"/>
<evidence type="ECO:0000313" key="6">
    <source>
        <dbReference type="Proteomes" id="UP001212411"/>
    </source>
</evidence>
<dbReference type="SUPFAM" id="SSF48371">
    <property type="entry name" value="ARM repeat"/>
    <property type="match status" value="1"/>
</dbReference>
<dbReference type="GeneID" id="80875145"/>
<feature type="repeat" description="Pumilio" evidence="2">
    <location>
        <begin position="598"/>
        <end position="633"/>
    </location>
</feature>
<keyword evidence="6" id="KW-1185">Reference proteome</keyword>
<feature type="region of interest" description="Disordered" evidence="3">
    <location>
        <begin position="282"/>
        <end position="314"/>
    </location>
</feature>
<proteinExistence type="predicted"/>
<evidence type="ECO:0000259" key="4">
    <source>
        <dbReference type="PROSITE" id="PS50303"/>
    </source>
</evidence>
<sequence>MAYLSNRHLLDASPSLPDPSSHFNPRSSVQPSSSTHLPVWEDPSFSPHQPSPSTAPPFSQQPSSHDSSSRFFSFPSQSAHPPTSVFADKISHPSNYPWRSNQVKLPVYNSSNTTSPSNPSNPSNPSSSLSNRWSFQSLRTNSLSHDQTALDLSLDSSFKHDPSSTHPRHSASVLSRHPDPASSAHSFSPPKRSLSNTPLLDPLSSSASSSSSSRPLSSGLQALSIHEPPFNPASSHRTPSNQNIQRYFSQRKPLNNTLLNNSRLGQHSAPINHLLRNMSTSPSFSLDGSETSLTPMSLSRSIPDSPVETDSVHTPSFCSSSESLAMYPEPKANICPLPSCPNHKTAQFLPQFPMQPNVPSLHERSPNINTTASDSCYDGKLGHYETGQKFVYQNSIKKPSVPRNVSDFTPIDENLQPIRQAGKQKKPEDNKSSTNKKYASNKLKNMEFPSLDEMLGRIPLICKDQHGCRYLQKLLDENPKTNASLVYNEVVSSIVELMKDPFGNYMCQKLFVYAYREQKLAMVKGIGKDVVGICSDLHGTRAMQNIIDKLTSNEQISILMRILTPFLVELACDGNGNHVLQKCIDKFLPEKLELLFFSIKRHVFKLATHRHGCCVLQRSLDATKGLMKNQLVEEIISHALFLVQDPYGNYVIQHILEMNVEQYNAGISQQFQGHICELSLQKFSSNAIEDCIRTASPSTRKWILDEFLSYPKIEDLLNDSYANYVMQSFLIHSDDEEREKIVHLLIPLLPKISASNHGRHIIGKITEYAKS</sequence>
<feature type="repeat" description="Pumilio" evidence="2">
    <location>
        <begin position="489"/>
        <end position="524"/>
    </location>
</feature>
<feature type="compositionally biased region" description="Low complexity" evidence="3">
    <location>
        <begin position="109"/>
        <end position="131"/>
    </location>
</feature>
<dbReference type="RefSeq" id="XP_056037200.1">
    <property type="nucleotide sequence ID" value="XM_056180456.1"/>
</dbReference>
<feature type="repeat" description="Pumilio" evidence="2">
    <location>
        <begin position="561"/>
        <end position="597"/>
    </location>
</feature>
<protein>
    <submittedName>
        <fullName evidence="5">RNA-binding protein</fullName>
    </submittedName>
</protein>
<gene>
    <name evidence="5" type="ORF">SOMG_01663</name>
</gene>
<dbReference type="GO" id="GO:0010608">
    <property type="term" value="P:post-transcriptional regulation of gene expression"/>
    <property type="evidence" value="ECO:0007669"/>
    <property type="project" value="TreeGrafter"/>
</dbReference>
<evidence type="ECO:0000313" key="5">
    <source>
        <dbReference type="EMBL" id="WBW72957.1"/>
    </source>
</evidence>
<dbReference type="PANTHER" id="PTHR12537">
    <property type="entry name" value="RNA BINDING PROTEIN PUMILIO-RELATED"/>
    <property type="match status" value="1"/>
</dbReference>
<feature type="region of interest" description="Disordered" evidence="3">
    <location>
        <begin position="1"/>
        <end position="76"/>
    </location>
</feature>
<evidence type="ECO:0000256" key="2">
    <source>
        <dbReference type="PROSITE-ProRule" id="PRU00317"/>
    </source>
</evidence>
<dbReference type="PROSITE" id="PS50303">
    <property type="entry name" value="PUM_HD"/>
    <property type="match status" value="1"/>
</dbReference>
<dbReference type="InterPro" id="IPR033712">
    <property type="entry name" value="Pumilio_RNA-bd"/>
</dbReference>
<organism evidence="5 6">
    <name type="scientific">Schizosaccharomyces osmophilus</name>
    <dbReference type="NCBI Taxonomy" id="2545709"/>
    <lineage>
        <taxon>Eukaryota</taxon>
        <taxon>Fungi</taxon>
        <taxon>Dikarya</taxon>
        <taxon>Ascomycota</taxon>
        <taxon>Taphrinomycotina</taxon>
        <taxon>Schizosaccharomycetes</taxon>
        <taxon>Schizosaccharomycetales</taxon>
        <taxon>Schizosaccharomycetaceae</taxon>
        <taxon>Schizosaccharomyces</taxon>
    </lineage>
</organism>
<dbReference type="FunFam" id="1.25.10.10:FF:000237">
    <property type="entry name" value="Pumilio homolog 9"/>
    <property type="match status" value="1"/>
</dbReference>
<feature type="repeat" description="Pumilio" evidence="2">
    <location>
        <begin position="706"/>
        <end position="743"/>
    </location>
</feature>
<feature type="compositionally biased region" description="Low complexity" evidence="3">
    <location>
        <begin position="56"/>
        <end position="76"/>
    </location>
</feature>
<feature type="repeat" description="Pumilio" evidence="2">
    <location>
        <begin position="634"/>
        <end position="669"/>
    </location>
</feature>
<dbReference type="InterPro" id="IPR011989">
    <property type="entry name" value="ARM-like"/>
</dbReference>
<feature type="region of interest" description="Disordered" evidence="3">
    <location>
        <begin position="158"/>
        <end position="218"/>
    </location>
</feature>
<dbReference type="AlphaFoldDB" id="A0AAE9WD38"/>
<accession>A0AAE9WD38</accession>
<dbReference type="InterPro" id="IPR016024">
    <property type="entry name" value="ARM-type_fold"/>
</dbReference>
<feature type="compositionally biased region" description="Polar residues" evidence="3">
    <location>
        <begin position="22"/>
        <end position="36"/>
    </location>
</feature>
<dbReference type="InterPro" id="IPR033133">
    <property type="entry name" value="PUM-HD"/>
</dbReference>
<feature type="region of interest" description="Disordered" evidence="3">
    <location>
        <begin position="402"/>
        <end position="439"/>
    </location>
</feature>
<dbReference type="EMBL" id="CP115611">
    <property type="protein sequence ID" value="WBW72957.1"/>
    <property type="molecule type" value="Genomic_DNA"/>
</dbReference>
<feature type="compositionally biased region" description="Low complexity" evidence="3">
    <location>
        <begin position="11"/>
        <end position="21"/>
    </location>
</feature>
<dbReference type="GO" id="GO:0003729">
    <property type="term" value="F:mRNA binding"/>
    <property type="evidence" value="ECO:0007669"/>
    <property type="project" value="TreeGrafter"/>
</dbReference>
<dbReference type="SMART" id="SM00025">
    <property type="entry name" value="Pumilio"/>
    <property type="match status" value="8"/>
</dbReference>
<dbReference type="GO" id="GO:0005737">
    <property type="term" value="C:cytoplasm"/>
    <property type="evidence" value="ECO:0007669"/>
    <property type="project" value="TreeGrafter"/>
</dbReference>
<evidence type="ECO:0000256" key="1">
    <source>
        <dbReference type="ARBA" id="ARBA00022737"/>
    </source>
</evidence>
<dbReference type="PANTHER" id="PTHR12537:SF188">
    <property type="entry name" value="PUMILIO DOMAIN-CONTAINING PROTEIN C4G8.03C"/>
    <property type="match status" value="1"/>
</dbReference>
<evidence type="ECO:0000256" key="3">
    <source>
        <dbReference type="SAM" id="MobiDB-lite"/>
    </source>
</evidence>
<dbReference type="Proteomes" id="UP001212411">
    <property type="component" value="Chromosome 1"/>
</dbReference>